<feature type="domain" description="RNA polymerase Rpb2" evidence="16">
    <location>
        <begin position="533"/>
        <end position="601"/>
    </location>
</feature>
<evidence type="ECO:0000256" key="10">
    <source>
        <dbReference type="RuleBase" id="RU363031"/>
    </source>
</evidence>
<dbReference type="Proteomes" id="UP000051184">
    <property type="component" value="Unassembled WGS sequence"/>
</dbReference>
<feature type="domain" description="RNA polymerase beta subunit protrusion" evidence="15">
    <location>
        <begin position="27"/>
        <end position="517"/>
    </location>
</feature>
<dbReference type="InterPro" id="IPR007644">
    <property type="entry name" value="RNA_pol_bsu_protrusion"/>
</dbReference>
<dbReference type="InterPro" id="IPR007120">
    <property type="entry name" value="DNA-dir_RNAP_su2_dom"/>
</dbReference>
<dbReference type="FunFam" id="3.90.1800.10:FF:000001">
    <property type="entry name" value="DNA-directed RNA polymerase subunit beta"/>
    <property type="match status" value="1"/>
</dbReference>
<evidence type="ECO:0000259" key="16">
    <source>
        <dbReference type="Pfam" id="PF04565"/>
    </source>
</evidence>
<dbReference type="Gene3D" id="3.90.1100.10">
    <property type="match status" value="2"/>
</dbReference>
<dbReference type="Gene3D" id="2.40.50.100">
    <property type="match status" value="1"/>
</dbReference>
<feature type="domain" description="RNA polymerase Rpb2" evidence="13">
    <location>
        <begin position="1298"/>
        <end position="1372"/>
    </location>
</feature>
<dbReference type="Gene3D" id="3.90.1110.10">
    <property type="entry name" value="RNA polymerase Rpb2, domain 2"/>
    <property type="match status" value="2"/>
</dbReference>
<dbReference type="EC" id="2.7.7.6" evidence="8 10"/>
<organism evidence="18 19">
    <name type="scientific">Cognatishimia activa</name>
    <dbReference type="NCBI Taxonomy" id="1715691"/>
    <lineage>
        <taxon>Bacteria</taxon>
        <taxon>Pseudomonadati</taxon>
        <taxon>Pseudomonadota</taxon>
        <taxon>Alphaproteobacteria</taxon>
        <taxon>Rhodobacterales</taxon>
        <taxon>Paracoccaceae</taxon>
        <taxon>Cognatishimia</taxon>
    </lineage>
</organism>
<feature type="domain" description="DNA-directed RNA polymerase subunit 2 hybrid-binding" evidence="12">
    <location>
        <begin position="738"/>
        <end position="1296"/>
    </location>
</feature>
<dbReference type="Gene3D" id="2.40.270.10">
    <property type="entry name" value="DNA-directed RNA polymerase, subunit 2, domain 6"/>
    <property type="match status" value="2"/>
</dbReference>
<protein>
    <recommendedName>
        <fullName evidence="8 10">DNA-directed RNA polymerase subunit beta</fullName>
        <shortName evidence="8">RNAP subunit beta</shortName>
        <ecNumber evidence="8 10">2.7.7.6</ecNumber>
    </recommendedName>
    <alternativeName>
        <fullName evidence="8">RNA polymerase subunit beta</fullName>
    </alternativeName>
    <alternativeName>
        <fullName evidence="8">Transcriptase subunit beta</fullName>
    </alternativeName>
</protein>
<evidence type="ECO:0000256" key="4">
    <source>
        <dbReference type="ARBA" id="ARBA00022679"/>
    </source>
</evidence>
<dbReference type="InterPro" id="IPR015712">
    <property type="entry name" value="DNA-dir_RNA_pol_su2"/>
</dbReference>
<dbReference type="FunFam" id="2.40.50.100:FF:000006">
    <property type="entry name" value="DNA-directed RNA polymerase subunit beta"/>
    <property type="match status" value="1"/>
</dbReference>
<evidence type="ECO:0000259" key="12">
    <source>
        <dbReference type="Pfam" id="PF00562"/>
    </source>
</evidence>
<evidence type="ECO:0000256" key="6">
    <source>
        <dbReference type="ARBA" id="ARBA00023163"/>
    </source>
</evidence>
<dbReference type="Pfam" id="PF10385">
    <property type="entry name" value="RNA_pol_Rpb2_45"/>
    <property type="match status" value="1"/>
</dbReference>
<dbReference type="InterPro" id="IPR007121">
    <property type="entry name" value="RNA_pol_bsu_CS"/>
</dbReference>
<dbReference type="Pfam" id="PF04560">
    <property type="entry name" value="RNA_pol_Rpb2_7"/>
    <property type="match status" value="1"/>
</dbReference>
<evidence type="ECO:0000259" key="17">
    <source>
        <dbReference type="Pfam" id="PF10385"/>
    </source>
</evidence>
<evidence type="ECO:0000256" key="11">
    <source>
        <dbReference type="SAM" id="Coils"/>
    </source>
</evidence>
<comment type="similarity">
    <text evidence="2">In the C-terminal section; belongs to the RNA polymerase beta' chain family.</text>
</comment>
<dbReference type="OrthoDB" id="9803954at2"/>
<evidence type="ECO:0000256" key="9">
    <source>
        <dbReference type="RuleBase" id="RU000434"/>
    </source>
</evidence>
<dbReference type="InterPro" id="IPR010243">
    <property type="entry name" value="RNA_pol_bsu_bac"/>
</dbReference>
<dbReference type="SUPFAM" id="SSF64484">
    <property type="entry name" value="beta and beta-prime subunits of DNA dependent RNA-polymerase"/>
    <property type="match status" value="1"/>
</dbReference>
<comment type="subunit">
    <text evidence="8 10">The RNAP catalytic core consists of 2 alpha, 1 beta, 1 beta' and 1 omega subunit. When a sigma factor is associated with the core the holoenzyme is formed, which can initiate transcription.</text>
</comment>
<evidence type="ECO:0000256" key="3">
    <source>
        <dbReference type="ARBA" id="ARBA00022478"/>
    </source>
</evidence>
<keyword evidence="6 8" id="KW-0804">Transcription</keyword>
<dbReference type="HAMAP" id="MF_01321">
    <property type="entry name" value="RNApol_bact_RpoB"/>
    <property type="match status" value="1"/>
</dbReference>
<dbReference type="RefSeq" id="WP_058314169.1">
    <property type="nucleotide sequence ID" value="NZ_CYUE01000008.1"/>
</dbReference>
<feature type="domain" description="DNA-directed RNA polymerase beta subunit external 1" evidence="17">
    <location>
        <begin position="611"/>
        <end position="676"/>
    </location>
</feature>
<comment type="catalytic activity">
    <reaction evidence="7 8 10">
        <text>RNA(n) + a ribonucleoside 5'-triphosphate = RNA(n+1) + diphosphate</text>
        <dbReference type="Rhea" id="RHEA:21248"/>
        <dbReference type="Rhea" id="RHEA-COMP:14527"/>
        <dbReference type="Rhea" id="RHEA-COMP:17342"/>
        <dbReference type="ChEBI" id="CHEBI:33019"/>
        <dbReference type="ChEBI" id="CHEBI:61557"/>
        <dbReference type="ChEBI" id="CHEBI:140395"/>
        <dbReference type="EC" id="2.7.7.6"/>
    </reaction>
</comment>
<evidence type="ECO:0000256" key="2">
    <source>
        <dbReference type="ARBA" id="ARBA00009839"/>
    </source>
</evidence>
<evidence type="ECO:0000256" key="7">
    <source>
        <dbReference type="ARBA" id="ARBA00048552"/>
    </source>
</evidence>
<keyword evidence="3 8" id="KW-0240">DNA-directed RNA polymerase</keyword>
<dbReference type="InterPro" id="IPR019462">
    <property type="entry name" value="DNA-dir_RNA_pol_bsu_external_1"/>
</dbReference>
<dbReference type="GO" id="GO:0003899">
    <property type="term" value="F:DNA-directed RNA polymerase activity"/>
    <property type="evidence" value="ECO:0007669"/>
    <property type="project" value="UniProtKB-UniRule"/>
</dbReference>
<dbReference type="GO" id="GO:0006351">
    <property type="term" value="P:DNA-templated transcription"/>
    <property type="evidence" value="ECO:0007669"/>
    <property type="project" value="UniProtKB-UniRule"/>
</dbReference>
<dbReference type="Gene3D" id="2.40.50.150">
    <property type="match status" value="1"/>
</dbReference>
<evidence type="ECO:0000256" key="8">
    <source>
        <dbReference type="HAMAP-Rule" id="MF_01321"/>
    </source>
</evidence>
<feature type="domain" description="RNA polymerase Rpb2" evidence="14">
    <location>
        <begin position="179"/>
        <end position="224"/>
    </location>
</feature>
<sequence>MAQTFLGQKRLRKYFGKIREVLEMPNLIEVQKSSYDLFLRSGDSDLPLDGEGIKGVFQSVFPIKDFNENSILEFVNYELEKPKYDVEECMQRDMTYSAPLKVTLRLIVFDIDEDTGAKSVKDIKEQDVFMGDMPLMTPNGTFVVNGTERVIVSQMHRSPGVFFDHDKGKTHSSGKLLFACRIIPYRGSWLDFEFDAKDIVFARIDRRRKLPVTTLLYALGLDQEGICDAYYNTVDFKLDKNKGWVTKFFPERVRGTRPAYDLVDAASGEVIAEAGKKVTPRAVKKLIDAGEVTELLLPYDQISGKFVAKDIINEETGAIYVEAGDELTFEYDKDGDIIGGTVKELLDAGITDIPVLDIDNVNVGPYIRNTLAQDKNMNRETALMDIYRVMRPGEPPTVEAASALFDTLFFDSERYDLSAVGRVKMNMRLALDAEDTQRTLRKEDIVSCIKALVELRDGKGDVDDIDHLGNRRVRSVGELMENQYRVGLLRMERAIKERMSSVEIDTVMPQDLINAKPAAAAVREFFGSSQLSQFMDQTNPLSEVTHKRRLSALGPGGLTRERAGFEVRDVHPTHYGRMCPIETPEGPNIGLINSLATFARVNKYGFIETPYRKVVDGQVTDEVHYMSATEEMRHTVAQANAQLDAEGKFQNEMVNTRQAGDYTMASVGSVDLIDVSPKQLVSVAASLIPFLENDDANRALMGSNMMRQAVPLLRAEAPLVGTGIEGKVAIDSGAAIQAKRAGIIDQVDAQRIVIRATEDLELGDAGVDIYRLRKFQRSNQNTCINQRPLVKVGDTVGKGEVIADGPSTDLGELSLGKNVVVAFMPWNGYNYEDSILISERIARDDVFTSVHIEEFEVAARDTKLGPEEITRDIPNVGEEALRNLDEAGIVYIGADVEPGDILVGKITPKGESPMTPEEKLLRAIFGEKASDVRDTSLRVKPGDFGTVVEVRVFNRHGVEKDERALQIEREEVEALARDRDDELAILDRNIYARLRDLIIGKVAVKGPKGVKANSEITEDLLSMLTRGQWWQLALKDEQDAQIVEALHEQYEAQKRALDARFEDKVEKVRRGDDLPPGVMKMVKVFIAVKRKLQPGDKMAGRHGNKGVISKVVPMEDMPFLEDGTPVDFCLNPLGVPSRMNVGQILETHMGWAARGLGIKIDDALGDYRRTGDLTPVREAMALAYGEDVYDEGIAGMDEGQLIEAAGNVTRGVPIATPVFDGAKEGDVNDALVRAGFDQSGQSILFDGRTGEQFARPVTVGVKYLLKLHHLVDDKIHARSTGPYSLVTQQPLGGKAQFGGQRFGEMEVWALEAYGAAYTLQEMLTVKSDDVAGRTKVYESIVKGEDNFEAGIPESFNVLVKEVRGLGLNMELLDAEVEE</sequence>
<evidence type="ECO:0000256" key="5">
    <source>
        <dbReference type="ARBA" id="ARBA00022695"/>
    </source>
</evidence>
<keyword evidence="11" id="KW-0175">Coiled coil</keyword>
<dbReference type="InterPro" id="IPR037033">
    <property type="entry name" value="DNA-dir_RNAP_su2_hyb_sf"/>
</dbReference>
<dbReference type="InterPro" id="IPR007641">
    <property type="entry name" value="RNA_pol_Rpb2_7"/>
</dbReference>
<dbReference type="PANTHER" id="PTHR20856">
    <property type="entry name" value="DNA-DIRECTED RNA POLYMERASE I SUBUNIT 2"/>
    <property type="match status" value="1"/>
</dbReference>
<evidence type="ECO:0000259" key="15">
    <source>
        <dbReference type="Pfam" id="PF04563"/>
    </source>
</evidence>
<comment type="function">
    <text evidence="8 10">DNA-dependent RNA polymerase catalyzes the transcription of DNA into RNA using the four ribonucleoside triphosphates as substrates.</text>
</comment>
<dbReference type="InterPro" id="IPR014724">
    <property type="entry name" value="RNA_pol_RPB2_OB-fold"/>
</dbReference>
<dbReference type="Pfam" id="PF00562">
    <property type="entry name" value="RNA_pol_Rpb2_6"/>
    <property type="match status" value="1"/>
</dbReference>
<dbReference type="GO" id="GO:0003677">
    <property type="term" value="F:DNA binding"/>
    <property type="evidence" value="ECO:0007669"/>
    <property type="project" value="UniProtKB-UniRule"/>
</dbReference>
<dbReference type="Gene3D" id="2.30.150.10">
    <property type="entry name" value="DNA-directed RNA polymerase, beta subunit, external 1 domain"/>
    <property type="match status" value="1"/>
</dbReference>
<dbReference type="Pfam" id="PF04561">
    <property type="entry name" value="RNA_pol_Rpb2_2"/>
    <property type="match status" value="2"/>
</dbReference>
<dbReference type="PROSITE" id="PS01166">
    <property type="entry name" value="RNA_POL_BETA"/>
    <property type="match status" value="1"/>
</dbReference>
<feature type="domain" description="RNA polymerase Rpb2" evidence="14">
    <location>
        <begin position="369"/>
        <end position="474"/>
    </location>
</feature>
<reference evidence="19" key="1">
    <citation type="submission" date="2015-09" db="EMBL/GenBank/DDBJ databases">
        <authorList>
            <person name="Rodrigo-Torres Lidia"/>
            <person name="Arahal R.David."/>
        </authorList>
    </citation>
    <scope>NUCLEOTIDE SEQUENCE [LARGE SCALE GENOMIC DNA]</scope>
    <source>
        <strain evidence="19">CECT 5114</strain>
    </source>
</reference>
<dbReference type="Pfam" id="PF04565">
    <property type="entry name" value="RNA_pol_Rpb2_3"/>
    <property type="match status" value="1"/>
</dbReference>
<dbReference type="EMBL" id="CYUE01000008">
    <property type="protein sequence ID" value="CUK25164.1"/>
    <property type="molecule type" value="Genomic_DNA"/>
</dbReference>
<dbReference type="InterPro" id="IPR042107">
    <property type="entry name" value="DNA-dir_RNA_pol_bsu_ext_1_sf"/>
</dbReference>
<dbReference type="InterPro" id="IPR037034">
    <property type="entry name" value="RNA_pol_Rpb2_2_sf"/>
</dbReference>
<gene>
    <name evidence="8 18" type="primary">rpoB</name>
    <name evidence="18" type="ORF">TA5114_00954</name>
</gene>
<dbReference type="Pfam" id="PF04563">
    <property type="entry name" value="RNA_pol_Rpb2_1"/>
    <property type="match status" value="1"/>
</dbReference>
<dbReference type="CDD" id="cd00653">
    <property type="entry name" value="RNA_pol_B_RPB2"/>
    <property type="match status" value="1"/>
</dbReference>
<evidence type="ECO:0000259" key="13">
    <source>
        <dbReference type="Pfam" id="PF04560"/>
    </source>
</evidence>
<dbReference type="STRING" id="1715691.TA5113_00025"/>
<dbReference type="InterPro" id="IPR007645">
    <property type="entry name" value="RNA_pol_Rpb2_3"/>
</dbReference>
<proteinExistence type="inferred from homology"/>
<dbReference type="InterPro" id="IPR007642">
    <property type="entry name" value="RNA_pol_Rpb2_2"/>
</dbReference>
<dbReference type="NCBIfam" id="NF001616">
    <property type="entry name" value="PRK00405.1"/>
    <property type="match status" value="1"/>
</dbReference>
<evidence type="ECO:0000313" key="19">
    <source>
        <dbReference type="Proteomes" id="UP000051184"/>
    </source>
</evidence>
<evidence type="ECO:0000313" key="18">
    <source>
        <dbReference type="EMBL" id="CUK25164.1"/>
    </source>
</evidence>
<dbReference type="GO" id="GO:0000428">
    <property type="term" value="C:DNA-directed RNA polymerase complex"/>
    <property type="evidence" value="ECO:0007669"/>
    <property type="project" value="UniProtKB-KW"/>
</dbReference>
<keyword evidence="5 8" id="KW-0548">Nucleotidyltransferase</keyword>
<comment type="similarity">
    <text evidence="1">In the N-terminal section; belongs to the RNA polymerase beta chain family.</text>
</comment>
<keyword evidence="4 8" id="KW-0808">Transferase</keyword>
<dbReference type="Gene3D" id="3.90.1800.10">
    <property type="entry name" value="RNA polymerase alpha subunit dimerisation domain"/>
    <property type="match status" value="1"/>
</dbReference>
<dbReference type="NCBIfam" id="TIGR02013">
    <property type="entry name" value="rpoB"/>
    <property type="match status" value="1"/>
</dbReference>
<name>A0A0P1ITB3_9RHOB</name>
<accession>A0A0P1ITB3</accession>
<dbReference type="GO" id="GO:0032549">
    <property type="term" value="F:ribonucleoside binding"/>
    <property type="evidence" value="ECO:0007669"/>
    <property type="project" value="InterPro"/>
</dbReference>
<keyword evidence="19" id="KW-1185">Reference proteome</keyword>
<feature type="coiled-coil region" evidence="11">
    <location>
        <begin position="1040"/>
        <end position="1067"/>
    </location>
</feature>
<evidence type="ECO:0000256" key="1">
    <source>
        <dbReference type="ARBA" id="ARBA00007616"/>
    </source>
</evidence>
<comment type="similarity">
    <text evidence="8 9">Belongs to the RNA polymerase beta chain family.</text>
</comment>
<evidence type="ECO:0000259" key="14">
    <source>
        <dbReference type="Pfam" id="PF04561"/>
    </source>
</evidence>